<proteinExistence type="predicted"/>
<evidence type="ECO:0000313" key="3">
    <source>
        <dbReference type="Proteomes" id="UP000007939"/>
    </source>
</evidence>
<accession>F4GJY2</accession>
<dbReference type="AlphaFoldDB" id="F4GJY2"/>
<dbReference type="EMBL" id="CP002659">
    <property type="protein sequence ID" value="AEC01407.1"/>
    <property type="molecule type" value="Genomic_DNA"/>
</dbReference>
<keyword evidence="1" id="KW-0472">Membrane</keyword>
<evidence type="ECO:0000313" key="2">
    <source>
        <dbReference type="EMBL" id="AEC01407.1"/>
    </source>
</evidence>
<dbReference type="HOGENOM" id="CLU_3140781_0_0_12"/>
<sequence length="49" mass="5661">MIGNKAYNMDMIKEFRKEKTGTGMKVVIDTNILISTLYLSIVYVQNVIY</sequence>
<protein>
    <submittedName>
        <fullName evidence="2">Uncharacterized protein</fullName>
    </submittedName>
</protein>
<dbReference type="KEGG" id="scc:Spico_0169"/>
<feature type="transmembrane region" description="Helical" evidence="1">
    <location>
        <begin position="26"/>
        <end position="44"/>
    </location>
</feature>
<gene>
    <name evidence="2" type="ordered locus">Spico_0169</name>
</gene>
<reference evidence="3" key="1">
    <citation type="submission" date="2011-04" db="EMBL/GenBank/DDBJ databases">
        <title>The complete genome of Spirochaeta coccoides DSM 17374.</title>
        <authorList>
            <person name="Lucas S."/>
            <person name="Copeland A."/>
            <person name="Lapidus A."/>
            <person name="Bruce D."/>
            <person name="Goodwin L."/>
            <person name="Pitluck S."/>
            <person name="Peters L."/>
            <person name="Kyrpides N."/>
            <person name="Mavromatis K."/>
            <person name="Pagani I."/>
            <person name="Ivanova N."/>
            <person name="Ovchinnikova G."/>
            <person name="Lu M."/>
            <person name="Detter J.C."/>
            <person name="Tapia R."/>
            <person name="Han C."/>
            <person name="Land M."/>
            <person name="Hauser L."/>
            <person name="Markowitz V."/>
            <person name="Cheng J.-F."/>
            <person name="Hugenholtz P."/>
            <person name="Woyke T."/>
            <person name="Wu D."/>
            <person name="Spring S."/>
            <person name="Schroeder M."/>
            <person name="Brambilla E."/>
            <person name="Klenk H.-P."/>
            <person name="Eisen J.A."/>
        </authorList>
    </citation>
    <scope>NUCLEOTIDE SEQUENCE [LARGE SCALE GENOMIC DNA]</scope>
    <source>
        <strain evidence="3">ATCC BAA-1237 / DSM 17374 / SPN1</strain>
    </source>
</reference>
<organism evidence="2 3">
    <name type="scientific">Parasphaerochaeta coccoides (strain ATCC BAA-1237 / DSM 17374 / SPN1)</name>
    <name type="common">Sphaerochaeta coccoides</name>
    <dbReference type="NCBI Taxonomy" id="760011"/>
    <lineage>
        <taxon>Bacteria</taxon>
        <taxon>Pseudomonadati</taxon>
        <taxon>Spirochaetota</taxon>
        <taxon>Spirochaetia</taxon>
        <taxon>Spirochaetales</taxon>
        <taxon>Sphaerochaetaceae</taxon>
        <taxon>Parasphaerochaeta</taxon>
    </lineage>
</organism>
<keyword evidence="1" id="KW-0812">Transmembrane</keyword>
<reference evidence="2 3" key="2">
    <citation type="journal article" date="2012" name="Stand. Genomic Sci.">
        <title>Complete genome sequence of the termite hindgut bacterium Spirochaeta coccoides type strain (SPN1(T)), reclassification in the genus Sphaerochaeta as Sphaerochaeta coccoides comb. nov. and emendations of the family Spirochaetaceae and the genus Sphaerochaeta.</title>
        <authorList>
            <person name="Abt B."/>
            <person name="Han C."/>
            <person name="Scheuner C."/>
            <person name="Lu M."/>
            <person name="Lapidus A."/>
            <person name="Nolan M."/>
            <person name="Lucas S."/>
            <person name="Hammon N."/>
            <person name="Deshpande S."/>
            <person name="Cheng J.F."/>
            <person name="Tapia R."/>
            <person name="Goodwin L.A."/>
            <person name="Pitluck S."/>
            <person name="Liolios K."/>
            <person name="Pagani I."/>
            <person name="Ivanova N."/>
            <person name="Mavromatis K."/>
            <person name="Mikhailova N."/>
            <person name="Huntemann M."/>
            <person name="Pati A."/>
            <person name="Chen A."/>
            <person name="Palaniappan K."/>
            <person name="Land M."/>
            <person name="Hauser L."/>
            <person name="Brambilla E.M."/>
            <person name="Rohde M."/>
            <person name="Spring S."/>
            <person name="Gronow S."/>
            <person name="Goker M."/>
            <person name="Woyke T."/>
            <person name="Bristow J."/>
            <person name="Eisen J.A."/>
            <person name="Markowitz V."/>
            <person name="Hugenholtz P."/>
            <person name="Kyrpides N.C."/>
            <person name="Klenk H.P."/>
            <person name="Detter J.C."/>
        </authorList>
    </citation>
    <scope>NUCLEOTIDE SEQUENCE [LARGE SCALE GENOMIC DNA]</scope>
    <source>
        <strain evidence="3">ATCC BAA-1237 / DSM 17374 / SPN1</strain>
    </source>
</reference>
<dbReference type="STRING" id="760011.Spico_0169"/>
<evidence type="ECO:0000256" key="1">
    <source>
        <dbReference type="SAM" id="Phobius"/>
    </source>
</evidence>
<keyword evidence="1" id="KW-1133">Transmembrane helix</keyword>
<keyword evidence="3" id="KW-1185">Reference proteome</keyword>
<dbReference type="Proteomes" id="UP000007939">
    <property type="component" value="Chromosome"/>
</dbReference>
<name>F4GJY2_PARC1</name>